<dbReference type="InterPro" id="IPR015797">
    <property type="entry name" value="NUDIX_hydrolase-like_dom_sf"/>
</dbReference>
<dbReference type="Pfam" id="PF00300">
    <property type="entry name" value="His_Phos_1"/>
    <property type="match status" value="1"/>
</dbReference>
<comment type="caution">
    <text evidence="3">The sequence shown here is derived from an EMBL/GenBank/DDBJ whole genome shotgun (WGS) entry which is preliminary data.</text>
</comment>
<dbReference type="InterPro" id="IPR013078">
    <property type="entry name" value="His_Pase_superF_clade-1"/>
</dbReference>
<dbReference type="InterPro" id="IPR029033">
    <property type="entry name" value="His_PPase_superfam"/>
</dbReference>
<accession>A0A2P8DK15</accession>
<proteinExistence type="predicted"/>
<dbReference type="GO" id="GO:0004081">
    <property type="term" value="F:bis(5'-nucleosyl)-tetraphosphatase (asymmetrical) activity"/>
    <property type="evidence" value="ECO:0007669"/>
    <property type="project" value="TreeGrafter"/>
</dbReference>
<dbReference type="PANTHER" id="PTHR21340">
    <property type="entry name" value="DIADENOSINE 5,5-P1,P4-TETRAPHOSPHATE PYROPHOSPHOHYDROLASE MUTT"/>
    <property type="match status" value="1"/>
</dbReference>
<dbReference type="InterPro" id="IPR000086">
    <property type="entry name" value="NUDIX_hydrolase_dom"/>
</dbReference>
<dbReference type="AlphaFoldDB" id="A0A2P8DK15"/>
<dbReference type="PROSITE" id="PS51462">
    <property type="entry name" value="NUDIX"/>
    <property type="match status" value="1"/>
</dbReference>
<dbReference type="InterPro" id="IPR051325">
    <property type="entry name" value="Nudix_hydrolase_domain"/>
</dbReference>
<evidence type="ECO:0000313" key="3">
    <source>
        <dbReference type="EMBL" id="PSK97563.1"/>
    </source>
</evidence>
<dbReference type="PROSITE" id="PS00893">
    <property type="entry name" value="NUDIX_BOX"/>
    <property type="match status" value="1"/>
</dbReference>
<dbReference type="Gene3D" id="3.40.50.1240">
    <property type="entry name" value="Phosphoglycerate mutase-like"/>
    <property type="match status" value="1"/>
</dbReference>
<evidence type="ECO:0000259" key="2">
    <source>
        <dbReference type="PROSITE" id="PS51462"/>
    </source>
</evidence>
<dbReference type="EMBL" id="PYGE01000022">
    <property type="protein sequence ID" value="PSK97563.1"/>
    <property type="molecule type" value="Genomic_DNA"/>
</dbReference>
<dbReference type="SMART" id="SM00855">
    <property type="entry name" value="PGAM"/>
    <property type="match status" value="1"/>
</dbReference>
<organism evidence="3 4">
    <name type="scientific">Haloactinopolyspora alba</name>
    <dbReference type="NCBI Taxonomy" id="648780"/>
    <lineage>
        <taxon>Bacteria</taxon>
        <taxon>Bacillati</taxon>
        <taxon>Actinomycetota</taxon>
        <taxon>Actinomycetes</taxon>
        <taxon>Jiangellales</taxon>
        <taxon>Jiangellaceae</taxon>
        <taxon>Haloactinopolyspora</taxon>
    </lineage>
</organism>
<dbReference type="InterPro" id="IPR020084">
    <property type="entry name" value="NUDIX_hydrolase_CS"/>
</dbReference>
<dbReference type="Pfam" id="PF00293">
    <property type="entry name" value="NUDIX"/>
    <property type="match status" value="1"/>
</dbReference>
<evidence type="ECO:0000256" key="1">
    <source>
        <dbReference type="ARBA" id="ARBA00022801"/>
    </source>
</evidence>
<evidence type="ECO:0000313" key="4">
    <source>
        <dbReference type="Proteomes" id="UP000243528"/>
    </source>
</evidence>
<dbReference type="Proteomes" id="UP000243528">
    <property type="component" value="Unassembled WGS sequence"/>
</dbReference>
<keyword evidence="1" id="KW-0378">Hydrolase</keyword>
<dbReference type="CDD" id="cd07040">
    <property type="entry name" value="HP"/>
    <property type="match status" value="1"/>
</dbReference>
<sequence>MTGTDGPVLAAGAVVWAGPLDRPRVCLIHRPKYDDWSLPKGKADRDEHLFVTAVREVAEETGHDVVLGRPLPSQEYDVAGRPKLVRYWLAEADPDPRPREPDAEVDDVVFLPLPEALDRLSHPHDVDLVEAAMSGPLRTTATVLLRHAKAVSRSSWDGPDAERPLTADGSAHAEALAAPLSTLGLRRVVSSDAVRCVDSVRPFARQRSTMELEPLLSEHNLDAPADPHPATKITRSLGREGGALICSHRPVLPLLFDALGVERPPALGTGSFAVVHHDGDRLVAVDRPDAP</sequence>
<dbReference type="SUPFAM" id="SSF53254">
    <property type="entry name" value="Phosphoglycerate mutase-like"/>
    <property type="match status" value="1"/>
</dbReference>
<dbReference type="GO" id="GO:0006167">
    <property type="term" value="P:AMP biosynthetic process"/>
    <property type="evidence" value="ECO:0007669"/>
    <property type="project" value="TreeGrafter"/>
</dbReference>
<dbReference type="GO" id="GO:0006754">
    <property type="term" value="P:ATP biosynthetic process"/>
    <property type="evidence" value="ECO:0007669"/>
    <property type="project" value="TreeGrafter"/>
</dbReference>
<name>A0A2P8DK15_9ACTN</name>
<reference evidence="3 4" key="1">
    <citation type="submission" date="2018-03" db="EMBL/GenBank/DDBJ databases">
        <title>Genomic Encyclopedia of Archaeal and Bacterial Type Strains, Phase II (KMG-II): from individual species to whole genera.</title>
        <authorList>
            <person name="Goeker M."/>
        </authorList>
    </citation>
    <scope>NUCLEOTIDE SEQUENCE [LARGE SCALE GENOMIC DNA]</scope>
    <source>
        <strain evidence="3 4">DSM 45211</strain>
    </source>
</reference>
<feature type="domain" description="Nudix hydrolase" evidence="2">
    <location>
        <begin position="6"/>
        <end position="134"/>
    </location>
</feature>
<keyword evidence="4" id="KW-1185">Reference proteome</keyword>
<protein>
    <submittedName>
        <fullName evidence="3">8-oxo-dGTP diphosphatase</fullName>
    </submittedName>
</protein>
<dbReference type="SUPFAM" id="SSF55811">
    <property type="entry name" value="Nudix"/>
    <property type="match status" value="1"/>
</dbReference>
<dbReference type="PANTHER" id="PTHR21340:SF0">
    <property type="entry name" value="BIS(5'-NUCLEOSYL)-TETRAPHOSPHATASE [ASYMMETRICAL]"/>
    <property type="match status" value="1"/>
</dbReference>
<dbReference type="RefSeq" id="WP_165358563.1">
    <property type="nucleotide sequence ID" value="NZ_ML142904.1"/>
</dbReference>
<gene>
    <name evidence="3" type="ORF">CLV30_12255</name>
</gene>
<dbReference type="Gene3D" id="3.90.79.10">
    <property type="entry name" value="Nucleoside Triphosphate Pyrophosphohydrolase"/>
    <property type="match status" value="1"/>
</dbReference>
<dbReference type="CDD" id="cd03673">
    <property type="entry name" value="NUDIX_Ap6A_hydrolase"/>
    <property type="match status" value="1"/>
</dbReference>